<feature type="transmembrane region" description="Helical" evidence="7">
    <location>
        <begin position="142"/>
        <end position="162"/>
    </location>
</feature>
<proteinExistence type="inferred from homology"/>
<feature type="compositionally biased region" description="Basic and acidic residues" evidence="6">
    <location>
        <begin position="20"/>
        <end position="31"/>
    </location>
</feature>
<evidence type="ECO:0000256" key="4">
    <source>
        <dbReference type="ARBA" id="ARBA00022989"/>
    </source>
</evidence>
<feature type="compositionally biased region" description="Low complexity" evidence="6">
    <location>
        <begin position="623"/>
        <end position="633"/>
    </location>
</feature>
<feature type="transmembrane region" description="Helical" evidence="7">
    <location>
        <begin position="796"/>
        <end position="817"/>
    </location>
</feature>
<evidence type="ECO:0000313" key="9">
    <source>
        <dbReference type="Proteomes" id="UP001516023"/>
    </source>
</evidence>
<evidence type="ECO:0000313" key="8">
    <source>
        <dbReference type="EMBL" id="KAL3801765.1"/>
    </source>
</evidence>
<protein>
    <recommendedName>
        <fullName evidence="10">Protein PNS1</fullName>
    </recommendedName>
</protein>
<evidence type="ECO:0000256" key="2">
    <source>
        <dbReference type="ARBA" id="ARBA00007168"/>
    </source>
</evidence>
<dbReference type="Pfam" id="PF04515">
    <property type="entry name" value="Choline_transpo"/>
    <property type="match status" value="1"/>
</dbReference>
<comment type="subcellular location">
    <subcellularLocation>
        <location evidence="1">Membrane</location>
        <topology evidence="1">Multi-pass membrane protein</topology>
    </subcellularLocation>
</comment>
<dbReference type="PANTHER" id="PTHR12385">
    <property type="entry name" value="CHOLINE TRANSPORTER-LIKE (SLC FAMILY 44)"/>
    <property type="match status" value="1"/>
</dbReference>
<feature type="region of interest" description="Disordered" evidence="6">
    <location>
        <begin position="591"/>
        <end position="633"/>
    </location>
</feature>
<dbReference type="AlphaFoldDB" id="A0ABD3QUR2"/>
<feature type="transmembrane region" description="Helical" evidence="7">
    <location>
        <begin position="115"/>
        <end position="136"/>
    </location>
</feature>
<evidence type="ECO:0000256" key="3">
    <source>
        <dbReference type="ARBA" id="ARBA00022692"/>
    </source>
</evidence>
<keyword evidence="4 7" id="KW-1133">Transmembrane helix</keyword>
<feature type="transmembrane region" description="Helical" evidence="7">
    <location>
        <begin position="699"/>
        <end position="717"/>
    </location>
</feature>
<comment type="caution">
    <text evidence="8">The sequence shown here is derived from an EMBL/GenBank/DDBJ whole genome shotgun (WGS) entry which is preliminary data.</text>
</comment>
<dbReference type="EMBL" id="JABMIG020000024">
    <property type="protein sequence ID" value="KAL3801765.1"/>
    <property type="molecule type" value="Genomic_DNA"/>
</dbReference>
<keyword evidence="9" id="KW-1185">Reference proteome</keyword>
<dbReference type="PANTHER" id="PTHR12385:SF4">
    <property type="entry name" value="PROTEIN PNS1"/>
    <property type="match status" value="1"/>
</dbReference>
<sequence length="1005" mass="109082">MGPEDDTLAQNLVAPESVDNPDREWTKGEEQPRGCRDAWAAILFYAQFIGIAVVAGWLGVPAVTRQLDDSDQQASTNGWNNVDYSGMMYLVMASSACAFVVSGISLGIMSCCPKILIQLSLLTSLAVALAVCIWSFMYGSIIGGVFGAIFFLLSLCYAWAVWRRIPFAAANLQTGLTAVKKNAFIFILAYMFVALTFGYACLWMTALVGVFDSENSIDEKGNVSTDEIEWLYFFLLLLALFWSEQVFQNTMHAIVAGVVSTWWFVPEEASCCCSKAIWGSTIRATTTSFGSICFGSLLVAIIQTIRSMVEAARNDDDVEGCAAFLLCLVDCCLACLEGILEYFNKFAYIYVGMYGYSYLEAGKNVMTLFKQKGWTVIINDDLISNTLSLFNLVVGALVGAFGLAMYEANPEWLASIDDQTAAQGAAFGFPFLIGIVVSAVMFSVVDSSVNTVIVCFAEGPAEFEENHPELSSQMREAWRKVYPADLDTGATTQAATPPRYLKKTDIMRRFLVQLSVTTVIHSSPPYIHAYTLPTRGASLQASMPSRRGMSPFADSSTMTSNLSMQLTGMTTGTPNRINQFISNLMMVRGGDSVEDDEASSDTSSDDDESYSDKEGEEIDEEASSSPSEMAPQEIENAQLQAQLSQQSRNFGIATALWSSLFFDSILNKAKRAHLFPIAVVSTTGEATSAALMPSNAVPTALLASGFALASCVSFLLWRDFDVRSEMRGDDQDSGEGRSKGDWFLSLSNFIGTERVDAQTERFATLTRKRLYFHLALFGLLNLGAHVGYYFSDASPFLGLSAAAINVHNSLVVVNALLKETGASGLLMGAIGWPLSFFRDGGEQNTKNGVDALSFLFQLSAVVFWVRCIPAVMAIPSLVQGLVSGIDPSSLVNNSRRLSLQVASLGRLTLAAGISQALFSSRVNSCSHKIGHHPFFTVLSGMTSLTCFGVGWTLMVSSWLSGGHFSSILSKTFPFEGVLLFLMGLVSGYNAVLGINANMKQLKTEI</sequence>
<accession>A0ABD3QUR2</accession>
<dbReference type="InterPro" id="IPR007603">
    <property type="entry name" value="Choline_transptr-like"/>
</dbReference>
<feature type="transmembrane region" description="Helical" evidence="7">
    <location>
        <begin position="674"/>
        <end position="693"/>
    </location>
</feature>
<feature type="transmembrane region" description="Helical" evidence="7">
    <location>
        <begin position="87"/>
        <end position="108"/>
    </location>
</feature>
<gene>
    <name evidence="8" type="ORF">HJC23_001161</name>
</gene>
<evidence type="ECO:0000256" key="1">
    <source>
        <dbReference type="ARBA" id="ARBA00004141"/>
    </source>
</evidence>
<feature type="transmembrane region" description="Helical" evidence="7">
    <location>
        <begin position="426"/>
        <end position="445"/>
    </location>
</feature>
<comment type="similarity">
    <text evidence="2">Belongs to the CTL (choline transporter-like) family.</text>
</comment>
<evidence type="ECO:0000256" key="6">
    <source>
        <dbReference type="SAM" id="MobiDB-lite"/>
    </source>
</evidence>
<keyword evidence="5 7" id="KW-0472">Membrane</keyword>
<name>A0ABD3QUR2_9STRA</name>
<evidence type="ECO:0000256" key="5">
    <source>
        <dbReference type="ARBA" id="ARBA00023136"/>
    </source>
</evidence>
<dbReference type="GO" id="GO:0016020">
    <property type="term" value="C:membrane"/>
    <property type="evidence" value="ECO:0007669"/>
    <property type="project" value="UniProtKB-SubCell"/>
</dbReference>
<feature type="transmembrane region" description="Helical" evidence="7">
    <location>
        <begin position="284"/>
        <end position="302"/>
    </location>
</feature>
<feature type="transmembrane region" description="Helical" evidence="7">
    <location>
        <begin position="974"/>
        <end position="994"/>
    </location>
</feature>
<feature type="region of interest" description="Disordered" evidence="6">
    <location>
        <begin position="1"/>
        <end position="31"/>
    </location>
</feature>
<reference evidence="8 9" key="1">
    <citation type="journal article" date="2020" name="G3 (Bethesda)">
        <title>Improved Reference Genome for Cyclotella cryptica CCMP332, a Model for Cell Wall Morphogenesis, Salinity Adaptation, and Lipid Production in Diatoms (Bacillariophyta).</title>
        <authorList>
            <person name="Roberts W.R."/>
            <person name="Downey K.M."/>
            <person name="Ruck E.C."/>
            <person name="Traller J.C."/>
            <person name="Alverson A.J."/>
        </authorList>
    </citation>
    <scope>NUCLEOTIDE SEQUENCE [LARGE SCALE GENOMIC DNA]</scope>
    <source>
        <strain evidence="8 9">CCMP332</strain>
    </source>
</reference>
<feature type="transmembrane region" description="Helical" evidence="7">
    <location>
        <begin position="934"/>
        <end position="954"/>
    </location>
</feature>
<feature type="compositionally biased region" description="Acidic residues" evidence="6">
    <location>
        <begin position="592"/>
        <end position="622"/>
    </location>
</feature>
<feature type="transmembrane region" description="Helical" evidence="7">
    <location>
        <begin position="322"/>
        <end position="343"/>
    </location>
</feature>
<keyword evidence="3 7" id="KW-0812">Transmembrane</keyword>
<feature type="transmembrane region" description="Helical" evidence="7">
    <location>
        <begin position="183"/>
        <end position="210"/>
    </location>
</feature>
<evidence type="ECO:0008006" key="10">
    <source>
        <dbReference type="Google" id="ProtNLM"/>
    </source>
</evidence>
<feature type="transmembrane region" description="Helical" evidence="7">
    <location>
        <begin position="387"/>
        <end position="406"/>
    </location>
</feature>
<evidence type="ECO:0000256" key="7">
    <source>
        <dbReference type="SAM" id="Phobius"/>
    </source>
</evidence>
<dbReference type="Proteomes" id="UP001516023">
    <property type="component" value="Unassembled WGS sequence"/>
</dbReference>
<feature type="transmembrane region" description="Helical" evidence="7">
    <location>
        <begin position="38"/>
        <end position="60"/>
    </location>
</feature>
<organism evidence="8 9">
    <name type="scientific">Cyclotella cryptica</name>
    <dbReference type="NCBI Taxonomy" id="29204"/>
    <lineage>
        <taxon>Eukaryota</taxon>
        <taxon>Sar</taxon>
        <taxon>Stramenopiles</taxon>
        <taxon>Ochrophyta</taxon>
        <taxon>Bacillariophyta</taxon>
        <taxon>Coscinodiscophyceae</taxon>
        <taxon>Thalassiosirophycidae</taxon>
        <taxon>Stephanodiscales</taxon>
        <taxon>Stephanodiscaceae</taxon>
        <taxon>Cyclotella</taxon>
    </lineage>
</organism>
<feature type="transmembrane region" description="Helical" evidence="7">
    <location>
        <begin position="770"/>
        <end position="790"/>
    </location>
</feature>
<feature type="transmembrane region" description="Helical" evidence="7">
    <location>
        <begin position="230"/>
        <end position="247"/>
    </location>
</feature>